<dbReference type="EMBL" id="CP137852">
    <property type="protein sequence ID" value="WPB87752.1"/>
    <property type="molecule type" value="Genomic_DNA"/>
</dbReference>
<evidence type="ECO:0000313" key="1">
    <source>
        <dbReference type="EMBL" id="WPB87752.1"/>
    </source>
</evidence>
<proteinExistence type="predicted"/>
<keyword evidence="2" id="KW-1185">Reference proteome</keyword>
<dbReference type="RefSeq" id="WP_318651704.1">
    <property type="nucleotide sequence ID" value="NZ_CP137852.1"/>
</dbReference>
<evidence type="ECO:0000313" key="2">
    <source>
        <dbReference type="Proteomes" id="UP001305521"/>
    </source>
</evidence>
<sequence length="56" mass="5893">MISAHTKAALPVAKARGAGLGNPHLFARDPVLAARANKAQVENAMRRTAAVLPYVE</sequence>
<protein>
    <submittedName>
        <fullName evidence="1">Uncharacterized protein</fullName>
    </submittedName>
</protein>
<reference evidence="1 2" key="1">
    <citation type="submission" date="2023-11" db="EMBL/GenBank/DDBJ databases">
        <title>Arctic aerobic anoxygenic photoheterotroph Sediminicoccus rosea KRV36 adapts its photosynthesis to long days of polar summer.</title>
        <authorList>
            <person name="Tomasch J."/>
            <person name="Kopejtka K."/>
            <person name="Bily T."/>
            <person name="Gardiner A.T."/>
            <person name="Gardian Z."/>
            <person name="Shivaramu S."/>
            <person name="Koblizek M."/>
            <person name="Engelhardt F."/>
            <person name="Kaftan D."/>
        </authorList>
    </citation>
    <scope>NUCLEOTIDE SEQUENCE [LARGE SCALE GENOMIC DNA]</scope>
    <source>
        <strain evidence="1 2">R-30</strain>
    </source>
</reference>
<dbReference type="Proteomes" id="UP001305521">
    <property type="component" value="Chromosome"/>
</dbReference>
<name>A0ABZ0PQ00_9PROT</name>
<accession>A0ABZ0PQ00</accession>
<gene>
    <name evidence="1" type="ORF">R9Z33_08610</name>
</gene>
<organism evidence="1 2">
    <name type="scientific">Sediminicoccus rosea</name>
    <dbReference type="NCBI Taxonomy" id="1225128"/>
    <lineage>
        <taxon>Bacteria</taxon>
        <taxon>Pseudomonadati</taxon>
        <taxon>Pseudomonadota</taxon>
        <taxon>Alphaproteobacteria</taxon>
        <taxon>Acetobacterales</taxon>
        <taxon>Roseomonadaceae</taxon>
        <taxon>Sediminicoccus</taxon>
    </lineage>
</organism>